<proteinExistence type="predicted"/>
<dbReference type="AlphaFoldDB" id="A0A937FAT9"/>
<feature type="transmembrane region" description="Helical" evidence="1">
    <location>
        <begin position="12"/>
        <end position="34"/>
    </location>
</feature>
<dbReference type="EMBL" id="JAESIY010000006">
    <property type="protein sequence ID" value="MBL3657078.1"/>
    <property type="molecule type" value="Genomic_DNA"/>
</dbReference>
<keyword evidence="1" id="KW-0812">Transmembrane</keyword>
<dbReference type="Proteomes" id="UP000659388">
    <property type="component" value="Unassembled WGS sequence"/>
</dbReference>
<sequence length="164" mass="19523">METRVLSSSKVRYYIALNLSLWVVLLLTMIYASIKAETTIGFLLFNLTYFSLFFYKIFILRTARLKSIRFNKHFLYIEERNCPIKLPLTEVRNVELRNFTGVHVIHLDRDFGFGKEIYFKTSLWYPFNYKKVNKDLFLFKKMVHDSKYEIPGESAKWALAGHNV</sequence>
<gene>
    <name evidence="2" type="ORF">JL102_13105</name>
</gene>
<keyword evidence="1" id="KW-0472">Membrane</keyword>
<evidence type="ECO:0000256" key="1">
    <source>
        <dbReference type="SAM" id="Phobius"/>
    </source>
</evidence>
<keyword evidence="1" id="KW-1133">Transmembrane helix</keyword>
<reference evidence="2" key="1">
    <citation type="submission" date="2021-01" db="EMBL/GenBank/DDBJ databases">
        <title>Fulvivirga kasyanovii gen. nov., sp nov., a novel member of the phylum Bacteroidetes isolated from seawater in a mussel farm.</title>
        <authorList>
            <person name="Zhao L.-H."/>
            <person name="Wang Z.-J."/>
        </authorList>
    </citation>
    <scope>NUCLEOTIDE SEQUENCE</scope>
    <source>
        <strain evidence="2">2943</strain>
    </source>
</reference>
<protein>
    <submittedName>
        <fullName evidence="2">Uncharacterized protein</fullName>
    </submittedName>
</protein>
<keyword evidence="3" id="KW-1185">Reference proteome</keyword>
<name>A0A937FAT9_9BACT</name>
<feature type="transmembrane region" description="Helical" evidence="1">
    <location>
        <begin position="40"/>
        <end position="59"/>
    </location>
</feature>
<organism evidence="2 3">
    <name type="scientific">Fulvivirga sediminis</name>
    <dbReference type="NCBI Taxonomy" id="2803949"/>
    <lineage>
        <taxon>Bacteria</taxon>
        <taxon>Pseudomonadati</taxon>
        <taxon>Bacteroidota</taxon>
        <taxon>Cytophagia</taxon>
        <taxon>Cytophagales</taxon>
        <taxon>Fulvivirgaceae</taxon>
        <taxon>Fulvivirga</taxon>
    </lineage>
</organism>
<evidence type="ECO:0000313" key="2">
    <source>
        <dbReference type="EMBL" id="MBL3657078.1"/>
    </source>
</evidence>
<dbReference type="RefSeq" id="WP_202244869.1">
    <property type="nucleotide sequence ID" value="NZ_JAESIY010000006.1"/>
</dbReference>
<comment type="caution">
    <text evidence="2">The sequence shown here is derived from an EMBL/GenBank/DDBJ whole genome shotgun (WGS) entry which is preliminary data.</text>
</comment>
<evidence type="ECO:0000313" key="3">
    <source>
        <dbReference type="Proteomes" id="UP000659388"/>
    </source>
</evidence>
<accession>A0A937FAT9</accession>